<name>A0ABM8BVU3_9MOLU</name>
<organism evidence="1 2">
    <name type="scientific">Spiroplasma ixodetis</name>
    <dbReference type="NCBI Taxonomy" id="2141"/>
    <lineage>
        <taxon>Bacteria</taxon>
        <taxon>Bacillati</taxon>
        <taxon>Mycoplasmatota</taxon>
        <taxon>Mollicutes</taxon>
        <taxon>Entomoplasmatales</taxon>
        <taxon>Spiroplasmataceae</taxon>
        <taxon>Spiroplasma</taxon>
    </lineage>
</organism>
<dbReference type="RefSeq" id="WP_281747948.1">
    <property type="nucleotide sequence ID" value="NZ_AP026933.1"/>
</dbReference>
<evidence type="ECO:0000313" key="1">
    <source>
        <dbReference type="EMBL" id="BDT03991.1"/>
    </source>
</evidence>
<gene>
    <name evidence="1" type="ORF">SHM_16370</name>
</gene>
<dbReference type="EMBL" id="AP026933">
    <property type="protein sequence ID" value="BDT03991.1"/>
    <property type="molecule type" value="Genomic_DNA"/>
</dbReference>
<sequence length="154" mass="18107">MNLKSLLSEIKFDYKEIIEIFRKIAAKKENIKSLWDELSKYKQQLQKEKSDDNINQKLLIIYKVSAFVEEMLLNSCQSTEYDPATGKIIKDSKMSENFVNDWNNINKILEQIFLPEDEVVEISELADDQLSLLNNEQTQTNRESECFPKYCLIL</sequence>
<evidence type="ECO:0000313" key="2">
    <source>
        <dbReference type="Proteomes" id="UP001163387"/>
    </source>
</evidence>
<keyword evidence="2" id="KW-1185">Reference proteome</keyword>
<protein>
    <submittedName>
        <fullName evidence="1">Uncharacterized protein</fullName>
    </submittedName>
</protein>
<dbReference type="Proteomes" id="UP001163387">
    <property type="component" value="Chromosome"/>
</dbReference>
<reference evidence="1 2" key="1">
    <citation type="journal article" date="2022" name="Front. Microbiol.">
        <title>Male-killing mechanisms vary between Spiroplasma species.</title>
        <authorList>
            <person name="Arai H."/>
            <person name="Inoue M."/>
            <person name="Kageyama D."/>
        </authorList>
    </citation>
    <scope>NUCLEOTIDE SEQUENCE [LARGE SCALE GENOMIC DNA]</scope>
    <source>
        <strain evidence="2">sHm</strain>
    </source>
</reference>
<accession>A0ABM8BVU3</accession>
<proteinExistence type="predicted"/>